<dbReference type="InterPro" id="IPR026444">
    <property type="entry name" value="Secre_tail"/>
</dbReference>
<dbReference type="NCBIfam" id="TIGR04183">
    <property type="entry name" value="Por_Secre_tail"/>
    <property type="match status" value="1"/>
</dbReference>
<dbReference type="InterPro" id="IPR011050">
    <property type="entry name" value="Pectin_lyase_fold/virulence"/>
</dbReference>
<proteinExistence type="predicted"/>
<sequence length="503" mass="54428">MKKFLLIFFTILIVQISTAQVYVASDVVGGANNGTSWANAYTSLQNALLVNSFNGAKEFWVKAGTYTPGTSQSDMFTIYPNQTVYGGFNGTETMLNQRNFRTNSTILSGDLLGNDNQYSLIFNDPLRHDNAYTVVRMLGDTPVLDGLTIARGNAEGSIASVQKGAAIYIVNAANAKIENCIIEMNACYGGGAIFSEDQIGSPNMTTYIKGNIFRKNLASYAPAIYYVAKNGTQFNIELEDNLFYYNEVKPRAGNTGSNAIIWFRNPVGTASLEAKIVNSTFVENFMSGTTPSSVQPVVAASKEGSGAMTLKVYNSLFYYNYLNGAPATAIGTFGNIAAGTYQARNSGDESGFANITDKINCINSAPQFVNSSNNDYRLTATSDYVDIGNNSYANGNNQDLDGNPRIFGTVVDAGAFEFGSSTLATAEDISKLKFTIYPNPVSDFLNIKADFQIDTVEIYNLVGQKILIGKSSGLNVSKLKVGVYVLKITKNNGEVAMKKFIKR</sequence>
<evidence type="ECO:0000313" key="4">
    <source>
        <dbReference type="EMBL" id="NRS91288.1"/>
    </source>
</evidence>
<organism evidence="4 5">
    <name type="scientific">Frigoriflavimonas asaccharolytica</name>
    <dbReference type="NCBI Taxonomy" id="2735899"/>
    <lineage>
        <taxon>Bacteria</taxon>
        <taxon>Pseudomonadati</taxon>
        <taxon>Bacteroidota</taxon>
        <taxon>Flavobacteriia</taxon>
        <taxon>Flavobacteriales</taxon>
        <taxon>Weeksellaceae</taxon>
        <taxon>Frigoriflavimonas</taxon>
    </lineage>
</organism>
<dbReference type="RefSeq" id="WP_173777923.1">
    <property type="nucleotide sequence ID" value="NZ_JABSNO010000002.1"/>
</dbReference>
<dbReference type="NCBIfam" id="NF041518">
    <property type="entry name" value="choice_anch_Q"/>
    <property type="match status" value="1"/>
</dbReference>
<feature type="chain" id="PRO_5035224163" description="Secretion system C-terminal sorting domain-containing protein" evidence="2">
    <location>
        <begin position="20"/>
        <end position="503"/>
    </location>
</feature>
<name>A0A8J8G4G7_9FLAO</name>
<evidence type="ECO:0000313" key="5">
    <source>
        <dbReference type="Proteomes" id="UP000610746"/>
    </source>
</evidence>
<dbReference type="SUPFAM" id="SSF51126">
    <property type="entry name" value="Pectin lyase-like"/>
    <property type="match status" value="1"/>
</dbReference>
<dbReference type="EMBL" id="JABSNO010000002">
    <property type="protein sequence ID" value="NRS91288.1"/>
    <property type="molecule type" value="Genomic_DNA"/>
</dbReference>
<keyword evidence="1 2" id="KW-0732">Signal</keyword>
<accession>A0A8J8G4G7</accession>
<evidence type="ECO:0000256" key="2">
    <source>
        <dbReference type="SAM" id="SignalP"/>
    </source>
</evidence>
<evidence type="ECO:0000256" key="1">
    <source>
        <dbReference type="ARBA" id="ARBA00022729"/>
    </source>
</evidence>
<dbReference type="AlphaFoldDB" id="A0A8J8G4G7"/>
<comment type="caution">
    <text evidence="4">The sequence shown here is derived from an EMBL/GenBank/DDBJ whole genome shotgun (WGS) entry which is preliminary data.</text>
</comment>
<reference evidence="4" key="1">
    <citation type="submission" date="2020-05" db="EMBL/GenBank/DDBJ databases">
        <title>Genomic Encyclopedia of Type Strains, Phase IV (KMG-V): Genome sequencing to study the core and pangenomes of soil and plant-associated prokaryotes.</title>
        <authorList>
            <person name="Whitman W."/>
        </authorList>
    </citation>
    <scope>NUCLEOTIDE SEQUENCE</scope>
    <source>
        <strain evidence="4">16F</strain>
    </source>
</reference>
<dbReference type="Pfam" id="PF18962">
    <property type="entry name" value="Por_Secre_tail"/>
    <property type="match status" value="1"/>
</dbReference>
<evidence type="ECO:0000259" key="3">
    <source>
        <dbReference type="Pfam" id="PF18962"/>
    </source>
</evidence>
<dbReference type="InterPro" id="IPR059226">
    <property type="entry name" value="Choice_anch_Q_dom"/>
</dbReference>
<protein>
    <recommendedName>
        <fullName evidence="3">Secretion system C-terminal sorting domain-containing protein</fullName>
    </recommendedName>
</protein>
<keyword evidence="5" id="KW-1185">Reference proteome</keyword>
<dbReference type="Proteomes" id="UP000610746">
    <property type="component" value="Unassembled WGS sequence"/>
</dbReference>
<gene>
    <name evidence="4" type="ORF">HNQ03_000354</name>
</gene>
<feature type="signal peptide" evidence="2">
    <location>
        <begin position="1"/>
        <end position="19"/>
    </location>
</feature>
<feature type="domain" description="Secretion system C-terminal sorting" evidence="3">
    <location>
        <begin position="436"/>
        <end position="501"/>
    </location>
</feature>